<evidence type="ECO:0000313" key="2">
    <source>
        <dbReference type="EMBL" id="MBI5168393.1"/>
    </source>
</evidence>
<feature type="signal peptide" evidence="1">
    <location>
        <begin position="1"/>
        <end position="36"/>
    </location>
</feature>
<dbReference type="Gene3D" id="3.20.20.80">
    <property type="entry name" value="Glycosidases"/>
    <property type="match status" value="1"/>
</dbReference>
<comment type="caution">
    <text evidence="2">The sequence shown here is derived from an EMBL/GenBank/DDBJ whole genome shotgun (WGS) entry which is preliminary data.</text>
</comment>
<protein>
    <submittedName>
        <fullName evidence="2">Glycosidase</fullName>
    </submittedName>
</protein>
<organism evidence="2 3">
    <name type="scientific">Eiseniibacteriota bacterium</name>
    <dbReference type="NCBI Taxonomy" id="2212470"/>
    <lineage>
        <taxon>Bacteria</taxon>
        <taxon>Candidatus Eiseniibacteriota</taxon>
    </lineage>
</organism>
<proteinExistence type="predicted"/>
<dbReference type="InterPro" id="IPR017853">
    <property type="entry name" value="GH"/>
</dbReference>
<dbReference type="GO" id="GO:0016798">
    <property type="term" value="F:hydrolase activity, acting on glycosyl bonds"/>
    <property type="evidence" value="ECO:0007669"/>
    <property type="project" value="UniProtKB-KW"/>
</dbReference>
<accession>A0A933SAU4</accession>
<keyword evidence="2" id="KW-0378">Hydrolase</keyword>
<evidence type="ECO:0000256" key="1">
    <source>
        <dbReference type="SAM" id="SignalP"/>
    </source>
</evidence>
<evidence type="ECO:0000313" key="3">
    <source>
        <dbReference type="Proteomes" id="UP000696931"/>
    </source>
</evidence>
<dbReference type="SUPFAM" id="SSF51445">
    <property type="entry name" value="(Trans)glycosidases"/>
    <property type="match status" value="1"/>
</dbReference>
<sequence>MNPIRRAVTGARRLRTILPAALVLFAASALPRTASADAAPSSPAPASIRVVNDAGGSRLQVDGRDFMMKGMNWDYIPIGQNYAFDLFSQPDDVITAALDREMGLLKGMGVNSIRQYTGIPPKWVQYIYERYGIWTVLNHPCGRYGFTLNGVWHPATDYSDPAMCAAIKADVAANVARYKGTPGVLMWLLGNENNYGLTWASFEIEALPKGERDAARARKLYSLFGEIIGETHAGAPGIPVAIANGDLQYLDIIAEECKGLDVMGTNVYRGISVGDMYQRVKDKLGVPLFFSEFGCDAFNARTNREDQAMQARFLIGQWREIYEQSAGQGGVGNAIGGMVFQWSDGWWKYGQDSRLDVHDTHASWPDGGFTEDFQQGENNMNEEWWGICAKGPADSRGLYELFPRAAYYALQKVFAFDPYAGNADRAAIAAHFAPIDAVSSELAARGNTAALRATASERVRVSNMRMQIETISTGGEHVTTPLASAPSAGYPSFRGFDKLHEFWADIEAHPSDQVTGTVSFNVLGNVPVNPINEIFYENRGRQKYGITGIERLKVHHASMSWEDRYFLLDGFYRSGHYHWGYEGDFFGLYQEANYGTNTDVYNADAPIGFEMTGKRQFEGLKMAFGQELWWGANPSVMFKYRRAVKRVTATAVYQEDVASQSSFASSSVVPTVSTRKATLSLEHTRGTLGFQVGGIWSNSNKAGLPFQFVEGSPGSYVVKQDVIFDSDAFGAKAKVTWQHGRLLWYGQTARMGLVADGGPTAVQTYTGWSLKDVGTGNQTNVISGFTYSHGNLQIGPNFLWQKPIIGPVPADAPSPGHLRDVINDPFAVRANREMTGAELMLCWDPTPATWLWQWDNDIREDAKLAASADFVYRHMPTATDAAIGVLGDGVTRFAFPRSTPPRDLWELRLRAVSRLSASRRMIVTAFVGDAEPNGDSQRLIHRYGADARLGWGSMAYAASVHVNDWGPYDYHRDFNLTFPRQLMGDVSRTLGPVKWFSQPQTSVGVRGIWRSLDEYSPRYAPDASGDKGSEWEVRSYLQLTL</sequence>
<dbReference type="Proteomes" id="UP000696931">
    <property type="component" value="Unassembled WGS sequence"/>
</dbReference>
<feature type="chain" id="PRO_5037507965" evidence="1">
    <location>
        <begin position="37"/>
        <end position="1041"/>
    </location>
</feature>
<keyword evidence="2" id="KW-0326">Glycosidase</keyword>
<name>A0A933SAU4_UNCEI</name>
<gene>
    <name evidence="2" type="ORF">HZA61_02795</name>
</gene>
<dbReference type="AlphaFoldDB" id="A0A933SAU4"/>
<reference evidence="2" key="1">
    <citation type="submission" date="2020-07" db="EMBL/GenBank/DDBJ databases">
        <title>Huge and variable diversity of episymbiotic CPR bacteria and DPANN archaea in groundwater ecosystems.</title>
        <authorList>
            <person name="He C.Y."/>
            <person name="Keren R."/>
            <person name="Whittaker M."/>
            <person name="Farag I.F."/>
            <person name="Doudna J."/>
            <person name="Cate J.H.D."/>
            <person name="Banfield J.F."/>
        </authorList>
    </citation>
    <scope>NUCLEOTIDE SEQUENCE</scope>
    <source>
        <strain evidence="2">NC_groundwater_1813_Pr3_B-0.1um_71_17</strain>
    </source>
</reference>
<dbReference type="EMBL" id="JACRIW010000020">
    <property type="protein sequence ID" value="MBI5168393.1"/>
    <property type="molecule type" value="Genomic_DNA"/>
</dbReference>
<keyword evidence="1" id="KW-0732">Signal</keyword>